<evidence type="ECO:0000313" key="3">
    <source>
        <dbReference type="EMBL" id="SJN29578.1"/>
    </source>
</evidence>
<dbReference type="EMBL" id="FUKQ01000025">
    <property type="protein sequence ID" value="SJN29578.1"/>
    <property type="molecule type" value="Genomic_DNA"/>
</dbReference>
<accession>A0A1R4JC20</accession>
<keyword evidence="2" id="KW-0812">Transmembrane</keyword>
<feature type="region of interest" description="Disordered" evidence="1">
    <location>
        <begin position="406"/>
        <end position="425"/>
    </location>
</feature>
<organism evidence="3 4">
    <name type="scientific">Luteococcus japonicus LSP_Lj1</name>
    <dbReference type="NCBI Taxonomy" id="1255658"/>
    <lineage>
        <taxon>Bacteria</taxon>
        <taxon>Bacillati</taxon>
        <taxon>Actinomycetota</taxon>
        <taxon>Actinomycetes</taxon>
        <taxon>Propionibacteriales</taxon>
        <taxon>Propionibacteriaceae</taxon>
        <taxon>Luteococcus</taxon>
    </lineage>
</organism>
<dbReference type="InterPro" id="IPR043777">
    <property type="entry name" value="DUF5719"/>
</dbReference>
<evidence type="ECO:0000256" key="1">
    <source>
        <dbReference type="SAM" id="MobiDB-lite"/>
    </source>
</evidence>
<dbReference type="AlphaFoldDB" id="A0A1R4JC20"/>
<evidence type="ECO:0000313" key="4">
    <source>
        <dbReference type="Proteomes" id="UP000188342"/>
    </source>
</evidence>
<dbReference type="STRING" id="1255658.FM114_06720"/>
<feature type="transmembrane region" description="Helical" evidence="2">
    <location>
        <begin position="16"/>
        <end position="36"/>
    </location>
</feature>
<dbReference type="Proteomes" id="UP000188342">
    <property type="component" value="Unassembled WGS sequence"/>
</dbReference>
<dbReference type="Pfam" id="PF18986">
    <property type="entry name" value="DUF5719"/>
    <property type="match status" value="1"/>
</dbReference>
<dbReference type="RefSeq" id="WP_094764405.1">
    <property type="nucleotide sequence ID" value="NZ_FUKQ01000025.1"/>
</dbReference>
<proteinExistence type="predicted"/>
<evidence type="ECO:0000256" key="2">
    <source>
        <dbReference type="SAM" id="Phobius"/>
    </source>
</evidence>
<protein>
    <submittedName>
        <fullName evidence="3">Putative secreted protein</fullName>
    </submittedName>
</protein>
<keyword evidence="2" id="KW-0472">Membrane</keyword>
<keyword evidence="4" id="KW-1185">Reference proteome</keyword>
<reference evidence="3 4" key="1">
    <citation type="submission" date="2017-02" db="EMBL/GenBank/DDBJ databases">
        <authorList>
            <person name="Peterson S.W."/>
        </authorList>
    </citation>
    <scope>NUCLEOTIDE SEQUENCE [LARGE SCALE GENOMIC DNA]</scope>
    <source>
        <strain evidence="3 4">LSP_Lj1</strain>
    </source>
</reference>
<gene>
    <name evidence="3" type="ORF">FM114_06720</name>
</gene>
<keyword evidence="2" id="KW-1133">Transmembrane helix</keyword>
<feature type="compositionally biased region" description="Polar residues" evidence="1">
    <location>
        <begin position="409"/>
        <end position="425"/>
    </location>
</feature>
<name>A0A1R4JC20_9ACTN</name>
<dbReference type="OrthoDB" id="3729011at2"/>
<sequence>MSTPAHPQTPLTPRRVLPAAGIAVAAGLFGLVPLLLPAHPDREVASGDGAQSAAARALACPSAPRGSSGASVLSAAGAGAVTTTPAAVGEASQPVVLPAGKEQAAGGLWLRDVPRVGVSWWGACQPAAPEQVVQVTDPARARLVLVNPGTVDALVDITLHGEKGELSAVGTSSITVPARGQRAVPLSVQAPAGKPVGARIIATQGRVAAWALADGPEGADHIPGGALRTGLVIPAVPAGGRSTLLLTNPGADAATVTVRAHGSRGGFEPTGAGRLVVEPGSTLRTDVSRSFAGESGALSVVSDHPVAASVDSVVGKDLAAMTGQRPTTSGLLVGPGGGHALFTNASDANVPVRLVVDGKQAEHTIGAGAVVSVPMPATAGSIAWSSQGPLVAGAVLDDGALALVPGQETGATRSTQPPRQDQSLR</sequence>